<keyword evidence="2" id="KW-1185">Reference proteome</keyword>
<accession>A0A4S5DZQ7</accession>
<dbReference type="Pfam" id="PF07799">
    <property type="entry name" value="DUF1643"/>
    <property type="match status" value="1"/>
</dbReference>
<protein>
    <submittedName>
        <fullName evidence="1">DUF1643 domain-containing protein</fullName>
    </submittedName>
</protein>
<proteinExistence type="predicted"/>
<evidence type="ECO:0000313" key="2">
    <source>
        <dbReference type="Proteomes" id="UP000305233"/>
    </source>
</evidence>
<gene>
    <name evidence="1" type="ORF">E8P82_14815</name>
</gene>
<dbReference type="OrthoDB" id="9807577at2"/>
<evidence type="ECO:0000313" key="1">
    <source>
        <dbReference type="EMBL" id="THJ64503.1"/>
    </source>
</evidence>
<dbReference type="InterPro" id="IPR012441">
    <property type="entry name" value="DUF1643"/>
</dbReference>
<dbReference type="EMBL" id="SSWH01000025">
    <property type="protein sequence ID" value="THJ64503.1"/>
    <property type="molecule type" value="Genomic_DNA"/>
</dbReference>
<reference evidence="1 2" key="1">
    <citation type="submission" date="2019-04" db="EMBL/GenBank/DDBJ databases">
        <authorList>
            <person name="Liu Q."/>
            <person name="Xin Y.-H."/>
        </authorList>
    </citation>
    <scope>NUCLEOTIDE SEQUENCE [LARGE SCALE GENOMIC DNA]</scope>
    <source>
        <strain evidence="1 2">AM23</strain>
    </source>
</reference>
<dbReference type="Proteomes" id="UP000305233">
    <property type="component" value="Unassembled WGS sequence"/>
</dbReference>
<dbReference type="RefSeq" id="WP_136455821.1">
    <property type="nucleotide sequence ID" value="NZ_SSWH01000025.1"/>
</dbReference>
<dbReference type="AlphaFoldDB" id="A0A4S5DZQ7"/>
<organism evidence="1 2">
    <name type="scientific">Arthrobacter echini</name>
    <dbReference type="NCBI Taxonomy" id="1529066"/>
    <lineage>
        <taxon>Bacteria</taxon>
        <taxon>Bacillati</taxon>
        <taxon>Actinomycetota</taxon>
        <taxon>Actinomycetes</taxon>
        <taxon>Micrococcales</taxon>
        <taxon>Micrococcaceae</taxon>
        <taxon>Arthrobacter</taxon>
    </lineage>
</organism>
<comment type="caution">
    <text evidence="1">The sequence shown here is derived from an EMBL/GenBank/DDBJ whole genome shotgun (WGS) entry which is preliminary data.</text>
</comment>
<sequence>MSEIVMSLRDPLRTAVGTVSFRYQLTRQWRQRDDPSLLTVIMLNPSIADALQDDRTVRRCISLADAAGADGLRVVNLFALRSTDPEGLKAVTDAVGPENDDYILDATRTSTTMVAAWGAHAFARARAQQVFEVLHREGVNLQCWGTTKDGHPRHPLYVHSSTPLVSWSPPAA</sequence>
<name>A0A4S5DZQ7_9MICC</name>